<feature type="domain" description="Protein kinase" evidence="1">
    <location>
        <begin position="1"/>
        <end position="65"/>
    </location>
</feature>
<evidence type="ECO:0000259" key="1">
    <source>
        <dbReference type="PROSITE" id="PS50011"/>
    </source>
</evidence>
<evidence type="ECO:0000313" key="2">
    <source>
        <dbReference type="Ensembl" id="ENSHHUP00000009725.1"/>
    </source>
</evidence>
<dbReference type="AlphaFoldDB" id="A0A4W5KH24"/>
<keyword evidence="3" id="KW-1185">Reference proteome</keyword>
<reference evidence="2" key="2">
    <citation type="submission" date="2025-08" db="UniProtKB">
        <authorList>
            <consortium name="Ensembl"/>
        </authorList>
    </citation>
    <scope>IDENTIFICATION</scope>
</reference>
<evidence type="ECO:0000313" key="3">
    <source>
        <dbReference type="Proteomes" id="UP000314982"/>
    </source>
</evidence>
<dbReference type="GO" id="GO:0007420">
    <property type="term" value="P:brain development"/>
    <property type="evidence" value="ECO:0007669"/>
    <property type="project" value="TreeGrafter"/>
</dbReference>
<protein>
    <recommendedName>
        <fullName evidence="1">Protein kinase domain-containing protein</fullName>
    </recommendedName>
</protein>
<proteinExistence type="predicted"/>
<dbReference type="PANTHER" id="PTHR24417:SF0">
    <property type="entry name" value="SERINE_THREONINE-PROTEIN KINASE LMTK1"/>
    <property type="match status" value="1"/>
</dbReference>
<name>A0A4W5KH24_9TELE</name>
<accession>A0A4W5KH24</accession>
<dbReference type="InterPro" id="IPR000719">
    <property type="entry name" value="Prot_kinase_dom"/>
</dbReference>
<dbReference type="GO" id="GO:0004713">
    <property type="term" value="F:protein tyrosine kinase activity"/>
    <property type="evidence" value="ECO:0007669"/>
    <property type="project" value="TreeGrafter"/>
</dbReference>
<dbReference type="SUPFAM" id="SSF56112">
    <property type="entry name" value="Protein kinase-like (PK-like)"/>
    <property type="match status" value="1"/>
</dbReference>
<dbReference type="InterPro" id="IPR011009">
    <property type="entry name" value="Kinase-like_dom_sf"/>
</dbReference>
<dbReference type="Ensembl" id="ENSHHUT00000010027.1">
    <property type="protein sequence ID" value="ENSHHUP00000009725.1"/>
    <property type="gene ID" value="ENSHHUG00000005936.1"/>
</dbReference>
<dbReference type="PROSITE" id="PS50011">
    <property type="entry name" value="PROTEIN_KINASE_DOM"/>
    <property type="match status" value="1"/>
</dbReference>
<reference evidence="2" key="3">
    <citation type="submission" date="2025-09" db="UniProtKB">
        <authorList>
            <consortium name="Ensembl"/>
        </authorList>
    </citation>
    <scope>IDENTIFICATION</scope>
</reference>
<dbReference type="GO" id="GO:0005524">
    <property type="term" value="F:ATP binding"/>
    <property type="evidence" value="ECO:0007669"/>
    <property type="project" value="InterPro"/>
</dbReference>
<dbReference type="GeneTree" id="ENSGT00940000154244"/>
<dbReference type="Proteomes" id="UP000314982">
    <property type="component" value="Unassembled WGS sequence"/>
</dbReference>
<reference evidence="3" key="1">
    <citation type="submission" date="2018-06" db="EMBL/GenBank/DDBJ databases">
        <title>Genome assembly of Danube salmon.</title>
        <authorList>
            <person name="Macqueen D.J."/>
            <person name="Gundappa M.K."/>
        </authorList>
    </citation>
    <scope>NUCLEOTIDE SEQUENCE [LARGE SCALE GENOMIC DNA]</scope>
</reference>
<dbReference type="STRING" id="62062.ENSHHUP00000009725"/>
<dbReference type="InterPro" id="IPR001245">
    <property type="entry name" value="Ser-Thr/Tyr_kinase_cat_dom"/>
</dbReference>
<dbReference type="Pfam" id="PF07714">
    <property type="entry name" value="PK_Tyr_Ser-Thr"/>
    <property type="match status" value="1"/>
</dbReference>
<dbReference type="Gene3D" id="1.10.510.10">
    <property type="entry name" value="Transferase(Phosphotransferase) domain 1"/>
    <property type="match status" value="1"/>
</dbReference>
<sequence>MEFCPLGDLKSYLRSCRAADSVTPDPLTLQRMACEIASGLLHLHKHNFIHRWVSGHLHKYNFIHR</sequence>
<dbReference type="PANTHER" id="PTHR24417">
    <property type="entry name" value="SERINE/THREONINE-PROTEIN KINASE LMTK1"/>
    <property type="match status" value="1"/>
</dbReference>
<organism evidence="2 3">
    <name type="scientific">Hucho hucho</name>
    <name type="common">huchen</name>
    <dbReference type="NCBI Taxonomy" id="62062"/>
    <lineage>
        <taxon>Eukaryota</taxon>
        <taxon>Metazoa</taxon>
        <taxon>Chordata</taxon>
        <taxon>Craniata</taxon>
        <taxon>Vertebrata</taxon>
        <taxon>Euteleostomi</taxon>
        <taxon>Actinopterygii</taxon>
        <taxon>Neopterygii</taxon>
        <taxon>Teleostei</taxon>
        <taxon>Protacanthopterygii</taxon>
        <taxon>Salmoniformes</taxon>
        <taxon>Salmonidae</taxon>
        <taxon>Salmoninae</taxon>
        <taxon>Hucho</taxon>
    </lineage>
</organism>